<dbReference type="Proteomes" id="UP001499924">
    <property type="component" value="Unassembled WGS sequence"/>
</dbReference>
<gene>
    <name evidence="2" type="ORF">GCM10010531_15240</name>
</gene>
<protein>
    <recommendedName>
        <fullName evidence="4">PIN domain-containing protein</fullName>
    </recommendedName>
</protein>
<evidence type="ECO:0000256" key="1">
    <source>
        <dbReference type="SAM" id="Phobius"/>
    </source>
</evidence>
<dbReference type="EMBL" id="BAAAVV010000003">
    <property type="protein sequence ID" value="GAA3164025.1"/>
    <property type="molecule type" value="Genomic_DNA"/>
</dbReference>
<sequence>MVRRVTGHERPSFVRLDPYSSTPGVPAVLDADALLSSIRHHALNDWPSRIARFSEGGRLPVLASEHVYWEVYKGLPKHAAETGLSIDALRACFETAYLPHIRWVRVASGFGHDERVLLVTDMTDVPTAHLASLIAPCVVLSEDKSLRRPGFAGNQWREVAGSTVAVAETLAHQQGLALGVSLPTVGSFKAATAFSRRIQLPGWVGALALVGGVVWLLRDSRRREVAGQVFTPLLDEFSRLQDEQHRALADLEAVVLEPAQPAGAKQMIATILARADEPVLAVDIHQALADHFPEAEGPPLKLVRQVLTEEPEFLHGQRYRWQLGRRLKALRDSQLTAFLRAHGLA</sequence>
<keyword evidence="1" id="KW-0472">Membrane</keyword>
<evidence type="ECO:0008006" key="4">
    <source>
        <dbReference type="Google" id="ProtNLM"/>
    </source>
</evidence>
<comment type="caution">
    <text evidence="2">The sequence shown here is derived from an EMBL/GenBank/DDBJ whole genome shotgun (WGS) entry which is preliminary data.</text>
</comment>
<keyword evidence="1" id="KW-0812">Transmembrane</keyword>
<keyword evidence="1" id="KW-1133">Transmembrane helix</keyword>
<evidence type="ECO:0000313" key="3">
    <source>
        <dbReference type="Proteomes" id="UP001499924"/>
    </source>
</evidence>
<accession>A0ABP6P1V8</accession>
<feature type="transmembrane region" description="Helical" evidence="1">
    <location>
        <begin position="200"/>
        <end position="217"/>
    </location>
</feature>
<name>A0ABP6P1V8_9ACTN</name>
<keyword evidence="3" id="KW-1185">Reference proteome</keyword>
<proteinExistence type="predicted"/>
<organism evidence="2 3">
    <name type="scientific">Blastococcus jejuensis</name>
    <dbReference type="NCBI Taxonomy" id="351224"/>
    <lineage>
        <taxon>Bacteria</taxon>
        <taxon>Bacillati</taxon>
        <taxon>Actinomycetota</taxon>
        <taxon>Actinomycetes</taxon>
        <taxon>Geodermatophilales</taxon>
        <taxon>Geodermatophilaceae</taxon>
        <taxon>Blastococcus</taxon>
    </lineage>
</organism>
<reference evidence="3" key="1">
    <citation type="journal article" date="2019" name="Int. J. Syst. Evol. Microbiol.">
        <title>The Global Catalogue of Microorganisms (GCM) 10K type strain sequencing project: providing services to taxonomists for standard genome sequencing and annotation.</title>
        <authorList>
            <consortium name="The Broad Institute Genomics Platform"/>
            <consortium name="The Broad Institute Genome Sequencing Center for Infectious Disease"/>
            <person name="Wu L."/>
            <person name="Ma J."/>
        </authorList>
    </citation>
    <scope>NUCLEOTIDE SEQUENCE [LARGE SCALE GENOMIC DNA]</scope>
    <source>
        <strain evidence="3">JCM 15614</strain>
    </source>
</reference>
<evidence type="ECO:0000313" key="2">
    <source>
        <dbReference type="EMBL" id="GAA3164025.1"/>
    </source>
</evidence>